<feature type="compositionally biased region" description="Polar residues" evidence="7">
    <location>
        <begin position="130"/>
        <end position="140"/>
    </location>
</feature>
<organism evidence="9 10">
    <name type="scientific">Castanea mollissima</name>
    <name type="common">Chinese chestnut</name>
    <dbReference type="NCBI Taxonomy" id="60419"/>
    <lineage>
        <taxon>Eukaryota</taxon>
        <taxon>Viridiplantae</taxon>
        <taxon>Streptophyta</taxon>
        <taxon>Embryophyta</taxon>
        <taxon>Tracheophyta</taxon>
        <taxon>Spermatophyta</taxon>
        <taxon>Magnoliopsida</taxon>
        <taxon>eudicotyledons</taxon>
        <taxon>Gunneridae</taxon>
        <taxon>Pentapetalae</taxon>
        <taxon>rosids</taxon>
        <taxon>fabids</taxon>
        <taxon>Fagales</taxon>
        <taxon>Fagaceae</taxon>
        <taxon>Castanea</taxon>
    </lineage>
</organism>
<comment type="caution">
    <text evidence="9">The sequence shown here is derived from an EMBL/GenBank/DDBJ whole genome shotgun (WGS) entry which is preliminary data.</text>
</comment>
<comment type="subcellular location">
    <subcellularLocation>
        <location evidence="1">Cytoplasm</location>
        <location evidence="1">Cytoskeleton</location>
    </subcellularLocation>
</comment>
<gene>
    <name evidence="9" type="ORF">CMV_001432</name>
</gene>
<dbReference type="InterPro" id="IPR044833">
    <property type="entry name" value="WDL5/6"/>
</dbReference>
<dbReference type="PANTHER" id="PTHR31358">
    <property type="entry name" value="PROTEIN WVD2-LIKE 4"/>
    <property type="match status" value="1"/>
</dbReference>
<feature type="compositionally biased region" description="Low complexity" evidence="7">
    <location>
        <begin position="334"/>
        <end position="351"/>
    </location>
</feature>
<feature type="region of interest" description="Disordered" evidence="7">
    <location>
        <begin position="299"/>
        <end position="434"/>
    </location>
</feature>
<evidence type="ECO:0000256" key="4">
    <source>
        <dbReference type="ARBA" id="ARBA00022701"/>
    </source>
</evidence>
<evidence type="ECO:0000313" key="9">
    <source>
        <dbReference type="EMBL" id="KAF3975308.1"/>
    </source>
</evidence>
<reference evidence="9" key="1">
    <citation type="submission" date="2020-03" db="EMBL/GenBank/DDBJ databases">
        <title>Castanea mollissima Vanexum genome sequencing.</title>
        <authorList>
            <person name="Staton M."/>
        </authorList>
    </citation>
    <scope>NUCLEOTIDE SEQUENCE</scope>
    <source>
        <tissue evidence="9">Leaf</tissue>
    </source>
</reference>
<dbReference type="Proteomes" id="UP000737018">
    <property type="component" value="Unassembled WGS sequence"/>
</dbReference>
<keyword evidence="6" id="KW-0175">Coiled coil</keyword>
<feature type="compositionally biased region" description="Polar residues" evidence="7">
    <location>
        <begin position="388"/>
        <end position="401"/>
    </location>
</feature>
<sequence length="434" mass="47422">MFCSVRQWLSKSEFAISSLVTALRVAMNASDPIAGMEASHQNEVSNSGTDDVIMEEGSSVLNNAVEYEGLDKSSVADSLLGESGAFKPLAEKDVERSSFPQEFTGLTITKETKEGDNTNSVDNSKKVQGRGTTIKHSNPNTIVTSVKKNKDGKFGSVTLKKPFALATNRRSPNDRQIAESITSIPSVRAKKLASAASPACHFPQSGQSCTALPELSTSEPEYLRSPAVESTKPERVGRLPSYGFRFKCDERAQKRKEFLSKIEEKIHAKEAERTTLQEKSKESQNAEIKMLRKSLTFKASPMPSFYHEPAPPKVELKRIPPTRARSPKLGRGKGSAAASSEGSGSHSTQSGRLSLDEKVTRNYASKESSGKKPLQKSLPKLPSEKNKLSNSRENVTSSTQHLEQHKIDQEAGKISEPSQCKTEIDANPVPKEQD</sequence>
<proteinExistence type="inferred from homology"/>
<evidence type="ECO:0000256" key="5">
    <source>
        <dbReference type="ARBA" id="ARBA00023212"/>
    </source>
</evidence>
<keyword evidence="4" id="KW-0493">Microtubule</keyword>
<dbReference type="EMBL" id="JRKL02000089">
    <property type="protein sequence ID" value="KAF3975308.1"/>
    <property type="molecule type" value="Genomic_DNA"/>
</dbReference>
<evidence type="ECO:0000313" key="10">
    <source>
        <dbReference type="Proteomes" id="UP000737018"/>
    </source>
</evidence>
<feature type="coiled-coil region" evidence="6">
    <location>
        <begin position="259"/>
        <end position="289"/>
    </location>
</feature>
<keyword evidence="10" id="KW-1185">Reference proteome</keyword>
<keyword evidence="3" id="KW-0963">Cytoplasm</keyword>
<evidence type="ECO:0000256" key="3">
    <source>
        <dbReference type="ARBA" id="ARBA00022490"/>
    </source>
</evidence>
<evidence type="ECO:0000256" key="2">
    <source>
        <dbReference type="ARBA" id="ARBA00005885"/>
    </source>
</evidence>
<dbReference type="Pfam" id="PF06886">
    <property type="entry name" value="TPX2"/>
    <property type="match status" value="1"/>
</dbReference>
<evidence type="ECO:0000256" key="6">
    <source>
        <dbReference type="SAM" id="Coils"/>
    </source>
</evidence>
<feature type="domain" description="TPX2 C-terminal" evidence="8">
    <location>
        <begin position="244"/>
        <end position="319"/>
    </location>
</feature>
<dbReference type="GO" id="GO:0008017">
    <property type="term" value="F:microtubule binding"/>
    <property type="evidence" value="ECO:0007669"/>
    <property type="project" value="InterPro"/>
</dbReference>
<feature type="compositionally biased region" description="Low complexity" evidence="7">
    <location>
        <begin position="371"/>
        <end position="381"/>
    </location>
</feature>
<comment type="similarity">
    <text evidence="2">Belongs to the TPX2 family.</text>
</comment>
<evidence type="ECO:0000256" key="1">
    <source>
        <dbReference type="ARBA" id="ARBA00004245"/>
    </source>
</evidence>
<protein>
    <recommendedName>
        <fullName evidence="8">TPX2 C-terminal domain-containing protein</fullName>
    </recommendedName>
</protein>
<dbReference type="AlphaFoldDB" id="A0A8J4S2I9"/>
<dbReference type="OrthoDB" id="1939285at2759"/>
<feature type="region of interest" description="Disordered" evidence="7">
    <location>
        <begin position="101"/>
        <end position="140"/>
    </location>
</feature>
<feature type="compositionally biased region" description="Basic and acidic residues" evidence="7">
    <location>
        <begin position="402"/>
        <end position="413"/>
    </location>
</feature>
<dbReference type="GO" id="GO:0005874">
    <property type="term" value="C:microtubule"/>
    <property type="evidence" value="ECO:0007669"/>
    <property type="project" value="UniProtKB-KW"/>
</dbReference>
<keyword evidence="5" id="KW-0206">Cytoskeleton</keyword>
<dbReference type="InterPro" id="IPR027329">
    <property type="entry name" value="TPX2_C"/>
</dbReference>
<dbReference type="PANTHER" id="PTHR31358:SF29">
    <property type="entry name" value="PROTEIN WVD2-LIKE 5-RELATED"/>
    <property type="match status" value="1"/>
</dbReference>
<name>A0A8J4S2I9_9ROSI</name>
<evidence type="ECO:0000256" key="7">
    <source>
        <dbReference type="SAM" id="MobiDB-lite"/>
    </source>
</evidence>
<accession>A0A8J4S2I9</accession>
<evidence type="ECO:0000259" key="8">
    <source>
        <dbReference type="Pfam" id="PF06886"/>
    </source>
</evidence>